<dbReference type="KEGG" id="nio:NITINOP_2453"/>
<dbReference type="NCBIfam" id="TIGR02595">
    <property type="entry name" value="PEP_CTERM"/>
    <property type="match status" value="1"/>
</dbReference>
<dbReference type="InterPro" id="IPR013424">
    <property type="entry name" value="Ice-binding_C"/>
</dbReference>
<evidence type="ECO:0000259" key="1">
    <source>
        <dbReference type="Pfam" id="PF07589"/>
    </source>
</evidence>
<dbReference type="Pfam" id="PF07589">
    <property type="entry name" value="PEP-CTERM"/>
    <property type="match status" value="1"/>
</dbReference>
<feature type="domain" description="Ice-binding protein C-terminal" evidence="1">
    <location>
        <begin position="212"/>
        <end position="231"/>
    </location>
</feature>
<gene>
    <name evidence="2" type="ORF">NITINOP_2453</name>
</gene>
<dbReference type="EMBL" id="LN885086">
    <property type="protein sequence ID" value="CUQ67425.1"/>
    <property type="molecule type" value="Genomic_DNA"/>
</dbReference>
<evidence type="ECO:0000313" key="3">
    <source>
        <dbReference type="Proteomes" id="UP000066284"/>
    </source>
</evidence>
<accession>A0A0S4KSH8</accession>
<dbReference type="Proteomes" id="UP000066284">
    <property type="component" value="Chromosome 1"/>
</dbReference>
<sequence length="239" mass="23499">MRSHSMLMKMKDCSTGWYRIGLGLAFAGAMGFSTATEANALPIVFEFGFGGTVSYGGGANPLVTTGGVVTAVNNGTTGLSINGGLLDFSTGNYVSGGATATGFQNQYAGGGALTISGDIGGSEVVLLSGSFSGPSVFDCCTSAVSSFSGLLNIYHVDSSLASALGFNLPATGGSIAQVQIFFNGSAPTVAGTAFSGIQGGGSLTVADSAAGVPEPGALLLLGLGLLGGTAYRLMAEKKA</sequence>
<proteinExistence type="predicted"/>
<organism evidence="2 3">
    <name type="scientific">Candidatus Nitrospira inopinata</name>
    <dbReference type="NCBI Taxonomy" id="1715989"/>
    <lineage>
        <taxon>Bacteria</taxon>
        <taxon>Pseudomonadati</taxon>
        <taxon>Nitrospirota</taxon>
        <taxon>Nitrospiria</taxon>
        <taxon>Nitrospirales</taxon>
        <taxon>Nitrospiraceae</taxon>
        <taxon>Nitrospira</taxon>
    </lineage>
</organism>
<reference evidence="3" key="1">
    <citation type="submission" date="2015-09" db="EMBL/GenBank/DDBJ databases">
        <authorList>
            <person name="Daims H."/>
        </authorList>
    </citation>
    <scope>NUCLEOTIDE SEQUENCE [LARGE SCALE GENOMIC DNA]</scope>
</reference>
<name>A0A0S4KSH8_9BACT</name>
<dbReference type="AlphaFoldDB" id="A0A0S4KSH8"/>
<keyword evidence="3" id="KW-1185">Reference proteome</keyword>
<evidence type="ECO:0000313" key="2">
    <source>
        <dbReference type="EMBL" id="CUQ67425.1"/>
    </source>
</evidence>
<protein>
    <recommendedName>
        <fullName evidence="1">Ice-binding protein C-terminal domain-containing protein</fullName>
    </recommendedName>
</protein>